<reference evidence="1 2" key="2">
    <citation type="journal article" date="2022" name="Mol. Ecol. Resour.">
        <title>The genomes of chicory, endive, great burdock and yacon provide insights into Asteraceae paleo-polyploidization history and plant inulin production.</title>
        <authorList>
            <person name="Fan W."/>
            <person name="Wang S."/>
            <person name="Wang H."/>
            <person name="Wang A."/>
            <person name="Jiang F."/>
            <person name="Liu H."/>
            <person name="Zhao H."/>
            <person name="Xu D."/>
            <person name="Zhang Y."/>
        </authorList>
    </citation>
    <scope>NUCLEOTIDE SEQUENCE [LARGE SCALE GENOMIC DNA]</scope>
    <source>
        <strain evidence="2">cv. Punajuju</strain>
        <tissue evidence="1">Leaves</tissue>
    </source>
</reference>
<evidence type="ECO:0000313" key="2">
    <source>
        <dbReference type="Proteomes" id="UP001055811"/>
    </source>
</evidence>
<dbReference type="Proteomes" id="UP001055811">
    <property type="component" value="Linkage Group LG08"/>
</dbReference>
<reference evidence="2" key="1">
    <citation type="journal article" date="2022" name="Mol. Ecol. Resour.">
        <title>The genomes of chicory, endive, great burdock and yacon provide insights into Asteraceae palaeo-polyploidization history and plant inulin production.</title>
        <authorList>
            <person name="Fan W."/>
            <person name="Wang S."/>
            <person name="Wang H."/>
            <person name="Wang A."/>
            <person name="Jiang F."/>
            <person name="Liu H."/>
            <person name="Zhao H."/>
            <person name="Xu D."/>
            <person name="Zhang Y."/>
        </authorList>
    </citation>
    <scope>NUCLEOTIDE SEQUENCE [LARGE SCALE GENOMIC DNA]</scope>
    <source>
        <strain evidence="2">cv. Punajuju</strain>
    </source>
</reference>
<comment type="caution">
    <text evidence="1">The sequence shown here is derived from an EMBL/GenBank/DDBJ whole genome shotgun (WGS) entry which is preliminary data.</text>
</comment>
<dbReference type="EMBL" id="CM042016">
    <property type="protein sequence ID" value="KAI3699560.1"/>
    <property type="molecule type" value="Genomic_DNA"/>
</dbReference>
<accession>A0ACB8ZPI4</accession>
<sequence length="152" mass="17551">MSKLPLCGSPHATIETLLYFICFVHHRKRRSPRTRYICDKVKENEKNELEKVDIKLGNLKKLLEEKIKDANMNVDAKFDYIVTTLNFDHSIVQAQLFALTTSINKLYKQSAEAVNVTEASLREQIEEATEKIKELELKAHAHDLHKMAQTTL</sequence>
<evidence type="ECO:0000313" key="1">
    <source>
        <dbReference type="EMBL" id="KAI3699560.1"/>
    </source>
</evidence>
<protein>
    <submittedName>
        <fullName evidence="1">Uncharacterized protein</fullName>
    </submittedName>
</protein>
<proteinExistence type="predicted"/>
<keyword evidence="2" id="KW-1185">Reference proteome</keyword>
<name>A0ACB8ZPI4_CICIN</name>
<gene>
    <name evidence="1" type="ORF">L2E82_43960</name>
</gene>
<organism evidence="1 2">
    <name type="scientific">Cichorium intybus</name>
    <name type="common">Chicory</name>
    <dbReference type="NCBI Taxonomy" id="13427"/>
    <lineage>
        <taxon>Eukaryota</taxon>
        <taxon>Viridiplantae</taxon>
        <taxon>Streptophyta</taxon>
        <taxon>Embryophyta</taxon>
        <taxon>Tracheophyta</taxon>
        <taxon>Spermatophyta</taxon>
        <taxon>Magnoliopsida</taxon>
        <taxon>eudicotyledons</taxon>
        <taxon>Gunneridae</taxon>
        <taxon>Pentapetalae</taxon>
        <taxon>asterids</taxon>
        <taxon>campanulids</taxon>
        <taxon>Asterales</taxon>
        <taxon>Asteraceae</taxon>
        <taxon>Cichorioideae</taxon>
        <taxon>Cichorieae</taxon>
        <taxon>Cichoriinae</taxon>
        <taxon>Cichorium</taxon>
    </lineage>
</organism>